<sequence>MGLFEDFSRFLETRLEEFLRDHPDLELQPLRTIASTGRGHLPINC</sequence>
<dbReference type="EMBL" id="ABYK01000041">
    <property type="protein sequence ID" value="EDZ92986.1"/>
    <property type="molecule type" value="Genomic_DNA"/>
</dbReference>
<evidence type="ECO:0000313" key="1">
    <source>
        <dbReference type="EMBL" id="EDZ92986.1"/>
    </source>
</evidence>
<gene>
    <name evidence="1" type="ORF">AmaxDRAFT_4297</name>
</gene>
<organism evidence="1 2">
    <name type="scientific">Limnospira maxima CS-328</name>
    <dbReference type="NCBI Taxonomy" id="513049"/>
    <lineage>
        <taxon>Bacteria</taxon>
        <taxon>Bacillati</taxon>
        <taxon>Cyanobacteriota</taxon>
        <taxon>Cyanophyceae</taxon>
        <taxon>Oscillatoriophycideae</taxon>
        <taxon>Oscillatoriales</taxon>
        <taxon>Sirenicapillariaceae</taxon>
        <taxon>Limnospira</taxon>
    </lineage>
</organism>
<dbReference type="Proteomes" id="UP000004061">
    <property type="component" value="Unassembled WGS sequence"/>
</dbReference>
<protein>
    <submittedName>
        <fullName evidence="1">Uncharacterized protein</fullName>
    </submittedName>
</protein>
<keyword evidence="2" id="KW-1185">Reference proteome</keyword>
<name>B5W698_LIMMA</name>
<dbReference type="AlphaFoldDB" id="B5W698"/>
<accession>B5W698</accession>
<comment type="caution">
    <text evidence="1">The sequence shown here is derived from an EMBL/GenBank/DDBJ whole genome shotgun (WGS) entry which is preliminary data.</text>
</comment>
<evidence type="ECO:0000313" key="2">
    <source>
        <dbReference type="Proteomes" id="UP000004061"/>
    </source>
</evidence>
<proteinExistence type="predicted"/>
<reference evidence="1 2" key="1">
    <citation type="journal article" date="2011" name="Appl. Environ. Microbiol.">
        <title>Contribution of a Sodium Ion Gradient to Energy Conservation during Fermentation in the Cyanobacterium Arthrospira (Spirulina) maxima CS-328.</title>
        <authorList>
            <person name="Carrieri D."/>
            <person name="Ananyev G."/>
            <person name="Lenz O."/>
            <person name="Bryant D.A."/>
            <person name="Dismukes G.C."/>
        </authorList>
    </citation>
    <scope>NUCLEOTIDE SEQUENCE [LARGE SCALE GENOMIC DNA]</scope>
    <source>
        <strain evidence="1 2">CS-328</strain>
    </source>
</reference>